<accession>A0AA41S5U1</accession>
<organism evidence="2 3">
    <name type="scientific">Papaver nudicaule</name>
    <name type="common">Iceland poppy</name>
    <dbReference type="NCBI Taxonomy" id="74823"/>
    <lineage>
        <taxon>Eukaryota</taxon>
        <taxon>Viridiplantae</taxon>
        <taxon>Streptophyta</taxon>
        <taxon>Embryophyta</taxon>
        <taxon>Tracheophyta</taxon>
        <taxon>Spermatophyta</taxon>
        <taxon>Magnoliopsida</taxon>
        <taxon>Ranunculales</taxon>
        <taxon>Papaveraceae</taxon>
        <taxon>Papaveroideae</taxon>
        <taxon>Papaver</taxon>
    </lineage>
</organism>
<feature type="region of interest" description="Disordered" evidence="1">
    <location>
        <begin position="1"/>
        <end position="77"/>
    </location>
</feature>
<evidence type="ECO:0000313" key="3">
    <source>
        <dbReference type="Proteomes" id="UP001177140"/>
    </source>
</evidence>
<protein>
    <submittedName>
        <fullName evidence="2">Uncharacterized protein</fullName>
    </submittedName>
</protein>
<sequence>ESDEEEDDDDDDDDLFTVPDMDQAAAPARPSSTDAATLTKTTSTAVGEESQQNNNTAASGKQRKRGRNPADREYRRLKRVGLRERIREQSISQSCESLKARAAHTNEFIFPVTCVIWETRTSTLVAAD</sequence>
<gene>
    <name evidence="2" type="ORF">MKW94_022681</name>
</gene>
<feature type="compositionally biased region" description="Polar residues" evidence="1">
    <location>
        <begin position="49"/>
        <end position="59"/>
    </location>
</feature>
<comment type="caution">
    <text evidence="2">The sequence shown here is derived from an EMBL/GenBank/DDBJ whole genome shotgun (WGS) entry which is preliminary data.</text>
</comment>
<name>A0AA41S5U1_PAPNU</name>
<feature type="compositionally biased region" description="Acidic residues" evidence="1">
    <location>
        <begin position="1"/>
        <end position="15"/>
    </location>
</feature>
<feature type="non-terminal residue" evidence="2">
    <location>
        <position position="1"/>
    </location>
</feature>
<evidence type="ECO:0000256" key="1">
    <source>
        <dbReference type="SAM" id="MobiDB-lite"/>
    </source>
</evidence>
<feature type="compositionally biased region" description="Low complexity" evidence="1">
    <location>
        <begin position="31"/>
        <end position="45"/>
    </location>
</feature>
<reference evidence="2" key="1">
    <citation type="submission" date="2022-03" db="EMBL/GenBank/DDBJ databases">
        <title>A functionally conserved STORR gene fusion in Papaver species that diverged 16.8 million years ago.</title>
        <authorList>
            <person name="Catania T."/>
        </authorList>
    </citation>
    <scope>NUCLEOTIDE SEQUENCE</scope>
    <source>
        <strain evidence="2">S-191538</strain>
    </source>
</reference>
<proteinExistence type="predicted"/>
<dbReference type="EMBL" id="JAJJMA010062488">
    <property type="protein sequence ID" value="MCL7026923.1"/>
    <property type="molecule type" value="Genomic_DNA"/>
</dbReference>
<evidence type="ECO:0000313" key="2">
    <source>
        <dbReference type="EMBL" id="MCL7026923.1"/>
    </source>
</evidence>
<dbReference type="Proteomes" id="UP001177140">
    <property type="component" value="Unassembled WGS sequence"/>
</dbReference>
<dbReference type="AlphaFoldDB" id="A0AA41S5U1"/>
<keyword evidence="3" id="KW-1185">Reference proteome</keyword>